<evidence type="ECO:0000256" key="1">
    <source>
        <dbReference type="SAM" id="Phobius"/>
    </source>
</evidence>
<dbReference type="EMBL" id="QZEV01000003">
    <property type="protein sequence ID" value="RJL07160.1"/>
    <property type="molecule type" value="Genomic_DNA"/>
</dbReference>
<reference evidence="2 3" key="1">
    <citation type="submission" date="2018-09" db="EMBL/GenBank/DDBJ databases">
        <title>Paracoccus onubensis nov. sp. a moderate halophilic bacterium isolated from Gruta de las Maravillas (Aracena, Spain).</title>
        <authorList>
            <person name="Jurado V."/>
            <person name="Gutierrez-Patricio S."/>
            <person name="Gonzalez-Pimentel J.L."/>
            <person name="Laiz L."/>
            <person name="Saiz-Jimenez C."/>
        </authorList>
    </citation>
    <scope>NUCLEOTIDE SEQUENCE [LARGE SCALE GENOMIC DNA]</scope>
    <source>
        <strain evidence="2 3">DSM 19484</strain>
    </source>
</reference>
<dbReference type="Proteomes" id="UP000285530">
    <property type="component" value="Unassembled WGS sequence"/>
</dbReference>
<organism evidence="2 3">
    <name type="scientific">Paracoccus aestuarii</name>
    <dbReference type="NCBI Taxonomy" id="453842"/>
    <lineage>
        <taxon>Bacteria</taxon>
        <taxon>Pseudomonadati</taxon>
        <taxon>Pseudomonadota</taxon>
        <taxon>Alphaproteobacteria</taxon>
        <taxon>Rhodobacterales</taxon>
        <taxon>Paracoccaceae</taxon>
        <taxon>Paracoccus</taxon>
    </lineage>
</organism>
<dbReference type="RefSeq" id="WP_119884856.1">
    <property type="nucleotide sequence ID" value="NZ_CP067169.1"/>
</dbReference>
<evidence type="ECO:0000313" key="3">
    <source>
        <dbReference type="Proteomes" id="UP000285530"/>
    </source>
</evidence>
<feature type="transmembrane region" description="Helical" evidence="1">
    <location>
        <begin position="40"/>
        <end position="61"/>
    </location>
</feature>
<name>A0A419A2E0_9RHOB</name>
<dbReference type="OrthoDB" id="7851333at2"/>
<keyword evidence="1" id="KW-1133">Transmembrane helix</keyword>
<keyword evidence="1" id="KW-0812">Transmembrane</keyword>
<comment type="caution">
    <text evidence="2">The sequence shown here is derived from an EMBL/GenBank/DDBJ whole genome shotgun (WGS) entry which is preliminary data.</text>
</comment>
<evidence type="ECO:0000313" key="2">
    <source>
        <dbReference type="EMBL" id="RJL07160.1"/>
    </source>
</evidence>
<keyword evidence="3" id="KW-1185">Reference proteome</keyword>
<gene>
    <name evidence="2" type="ORF">D3P06_01545</name>
</gene>
<dbReference type="AlphaFoldDB" id="A0A419A2E0"/>
<proteinExistence type="predicted"/>
<protein>
    <submittedName>
        <fullName evidence="2">Uncharacterized protein</fullName>
    </submittedName>
</protein>
<sequence length="173" mass="18312">MSRPPLIRPEIRRWLGVHAELLSFGGVLLAGLWLSMRGGWILAVLGGVLALGGAVLAVGAWRRLPFRRTVAAEGLVEIVEGAIRYYGAHAPGAELPLRDLAEIRLMRVQGRAHWRLRSVSGEALLVPVDAAGAAGLADAFTALPGLELGRVSAALSAVADGDGAMRTVWLRRG</sequence>
<keyword evidence="1" id="KW-0472">Membrane</keyword>
<feature type="transmembrane region" description="Helical" evidence="1">
    <location>
        <begin position="12"/>
        <end position="34"/>
    </location>
</feature>
<accession>A0A419A2E0</accession>